<keyword evidence="2 7" id="KW-0808">Transferase</keyword>
<keyword evidence="8" id="KW-1185">Reference proteome</keyword>
<dbReference type="PANTHER" id="PTHR21392">
    <property type="entry name" value="TRNA-URIDINE AMINOCARBOXYPROPYLTRANSFERASE 2"/>
    <property type="match status" value="1"/>
</dbReference>
<dbReference type="SMART" id="SM01144">
    <property type="entry name" value="DTW"/>
    <property type="match status" value="1"/>
</dbReference>
<dbReference type="GO" id="GO:0016432">
    <property type="term" value="F:tRNA-uridine aminocarboxypropyltransferase activity"/>
    <property type="evidence" value="ECO:0007669"/>
    <property type="project" value="UniProtKB-EC"/>
</dbReference>
<evidence type="ECO:0000256" key="5">
    <source>
        <dbReference type="ARBA" id="ARBA00034489"/>
    </source>
</evidence>
<name>A0ABV5ZFR5_9GAMM</name>
<dbReference type="Proteomes" id="UP001589628">
    <property type="component" value="Unassembled WGS sequence"/>
</dbReference>
<reference evidence="7 8" key="1">
    <citation type="submission" date="2024-09" db="EMBL/GenBank/DDBJ databases">
        <authorList>
            <person name="Sun Q."/>
            <person name="Mori K."/>
        </authorList>
    </citation>
    <scope>NUCLEOTIDE SEQUENCE [LARGE SCALE GENOMIC DNA]</scope>
    <source>
        <strain evidence="7 8">ATCC 51285</strain>
    </source>
</reference>
<dbReference type="InterPro" id="IPR005636">
    <property type="entry name" value="DTW"/>
</dbReference>
<dbReference type="EC" id="2.5.1.25" evidence="1"/>
<protein>
    <recommendedName>
        <fullName evidence="1">tRNA-uridine aminocarboxypropyltransferase</fullName>
        <ecNumber evidence="1">2.5.1.25</ecNumber>
    </recommendedName>
</protein>
<dbReference type="RefSeq" id="WP_027312095.1">
    <property type="nucleotide sequence ID" value="NZ_JBHLZN010000005.1"/>
</dbReference>
<evidence type="ECO:0000313" key="8">
    <source>
        <dbReference type="Proteomes" id="UP001589628"/>
    </source>
</evidence>
<evidence type="ECO:0000256" key="1">
    <source>
        <dbReference type="ARBA" id="ARBA00012386"/>
    </source>
</evidence>
<keyword evidence="3" id="KW-0949">S-adenosyl-L-methionine</keyword>
<feature type="domain" description="DTW" evidence="6">
    <location>
        <begin position="7"/>
        <end position="191"/>
    </location>
</feature>
<evidence type="ECO:0000313" key="7">
    <source>
        <dbReference type="EMBL" id="MFB9887670.1"/>
    </source>
</evidence>
<evidence type="ECO:0000256" key="2">
    <source>
        <dbReference type="ARBA" id="ARBA00022679"/>
    </source>
</evidence>
<evidence type="ECO:0000256" key="3">
    <source>
        <dbReference type="ARBA" id="ARBA00022691"/>
    </source>
</evidence>
<dbReference type="Pfam" id="PF03942">
    <property type="entry name" value="DTW"/>
    <property type="match status" value="1"/>
</dbReference>
<comment type="similarity">
    <text evidence="5">Belongs to the TDD superfamily. DTWD2 family.</text>
</comment>
<proteinExistence type="inferred from homology"/>
<sequence length="202" mass="23099">MSKAFAGHPCCYRCTLPLSHCCCLSIALAPSSLCWTLLTHPREYLRLDNTGKLAKVVLRSGCQRIRWQRQMPPLQLPQPSYLIFPNETGQPPLTLEQIPSPAGINLIVLDATWQEARKMLRQSTWLQRLPRLQLMPEQLSQFRLRRHQQAGHLCTIEAMALAHLQWSEPIQSAALLKQLDRFQHHYQAWQSGHPPVNNADAS</sequence>
<dbReference type="EMBL" id="JBHLZN010000005">
    <property type="protein sequence ID" value="MFB9887670.1"/>
    <property type="molecule type" value="Genomic_DNA"/>
</dbReference>
<gene>
    <name evidence="7" type="ORF">ACFFLH_14735</name>
</gene>
<dbReference type="InterPro" id="IPR039262">
    <property type="entry name" value="DTWD2/TAPT"/>
</dbReference>
<dbReference type="PANTHER" id="PTHR21392:SF0">
    <property type="entry name" value="TRNA-URIDINE AMINOCARBOXYPROPYLTRANSFERASE 2"/>
    <property type="match status" value="1"/>
</dbReference>
<accession>A0ABV5ZFR5</accession>
<evidence type="ECO:0000256" key="4">
    <source>
        <dbReference type="ARBA" id="ARBA00022694"/>
    </source>
</evidence>
<keyword evidence="4" id="KW-0819">tRNA processing</keyword>
<evidence type="ECO:0000259" key="6">
    <source>
        <dbReference type="SMART" id="SM01144"/>
    </source>
</evidence>
<organism evidence="7 8">
    <name type="scientific">Balneatrix alpica</name>
    <dbReference type="NCBI Taxonomy" id="75684"/>
    <lineage>
        <taxon>Bacteria</taxon>
        <taxon>Pseudomonadati</taxon>
        <taxon>Pseudomonadota</taxon>
        <taxon>Gammaproteobacteria</taxon>
        <taxon>Oceanospirillales</taxon>
        <taxon>Balneatrichaceae</taxon>
        <taxon>Balneatrix</taxon>
    </lineage>
</organism>
<comment type="caution">
    <text evidence="7">The sequence shown here is derived from an EMBL/GenBank/DDBJ whole genome shotgun (WGS) entry which is preliminary data.</text>
</comment>